<gene>
    <name evidence="2" type="ORF">WMO24_02245</name>
</gene>
<dbReference type="Gene3D" id="1.10.1760.20">
    <property type="match status" value="1"/>
</dbReference>
<organism evidence="2 3">
    <name type="scientific">Ruthenibacterium intestinale</name>
    <dbReference type="NCBI Taxonomy" id="3133163"/>
    <lineage>
        <taxon>Bacteria</taxon>
        <taxon>Bacillati</taxon>
        <taxon>Bacillota</taxon>
        <taxon>Clostridia</taxon>
        <taxon>Eubacteriales</taxon>
        <taxon>Oscillospiraceae</taxon>
        <taxon>Ruthenibacterium</taxon>
    </lineage>
</organism>
<accession>A0ABV1GBP9</accession>
<feature type="transmembrane region" description="Helical" evidence="1">
    <location>
        <begin position="59"/>
        <end position="83"/>
    </location>
</feature>
<evidence type="ECO:0000313" key="2">
    <source>
        <dbReference type="EMBL" id="MEQ2519264.1"/>
    </source>
</evidence>
<dbReference type="Proteomes" id="UP001477672">
    <property type="component" value="Unassembled WGS sequence"/>
</dbReference>
<keyword evidence="1" id="KW-0472">Membrane</keyword>
<dbReference type="Pfam" id="PF12822">
    <property type="entry name" value="ECF_trnsprt"/>
    <property type="match status" value="1"/>
</dbReference>
<dbReference type="RefSeq" id="WP_349214621.1">
    <property type="nucleotide sequence ID" value="NZ_JBBMFA010000046.1"/>
</dbReference>
<comment type="caution">
    <text evidence="2">The sequence shown here is derived from an EMBL/GenBank/DDBJ whole genome shotgun (WGS) entry which is preliminary data.</text>
</comment>
<reference evidence="2 3" key="1">
    <citation type="submission" date="2024-03" db="EMBL/GenBank/DDBJ databases">
        <title>Human intestinal bacterial collection.</title>
        <authorList>
            <person name="Pauvert C."/>
            <person name="Hitch T.C.A."/>
            <person name="Clavel T."/>
        </authorList>
    </citation>
    <scope>NUCLEOTIDE SEQUENCE [LARGE SCALE GENOMIC DNA]</scope>
    <source>
        <strain evidence="2 3">CLA-JM-H11</strain>
    </source>
</reference>
<proteinExistence type="predicted"/>
<dbReference type="EMBL" id="JBBMFA010000046">
    <property type="protein sequence ID" value="MEQ2519264.1"/>
    <property type="molecule type" value="Genomic_DNA"/>
</dbReference>
<sequence length="205" mass="21892">MKKQTNVRYLVQLSLLAAIELVMAYTPLGYLRVFALEITFLMVPVTLGAILLGPAAGAVLGGVFGLTSFATCFSVSGFGDVLLSINPVFTFLVCVPTRILAGWLAGVLFKAIFAAEQKTGSRHWLSFGAASLAGPVLNTVFFMSALVLFFYQTDFIQGMAQALGAANPLIFVVMFVGFQGVLEAVVGFLVVGVLSKALHRQLFRA</sequence>
<name>A0ABV1GBP9_9FIRM</name>
<protein>
    <submittedName>
        <fullName evidence="2">ECF transporter S component</fullName>
    </submittedName>
</protein>
<feature type="transmembrane region" description="Helical" evidence="1">
    <location>
        <begin position="169"/>
        <end position="194"/>
    </location>
</feature>
<keyword evidence="1" id="KW-0812">Transmembrane</keyword>
<evidence type="ECO:0000256" key="1">
    <source>
        <dbReference type="SAM" id="Phobius"/>
    </source>
</evidence>
<keyword evidence="3" id="KW-1185">Reference proteome</keyword>
<feature type="transmembrane region" description="Helical" evidence="1">
    <location>
        <begin position="124"/>
        <end position="149"/>
    </location>
</feature>
<feature type="transmembrane region" description="Helical" evidence="1">
    <location>
        <begin position="34"/>
        <end position="52"/>
    </location>
</feature>
<dbReference type="InterPro" id="IPR024529">
    <property type="entry name" value="ECF_trnsprt_substrate-spec"/>
</dbReference>
<feature type="transmembrane region" description="Helical" evidence="1">
    <location>
        <begin position="89"/>
        <end position="112"/>
    </location>
</feature>
<evidence type="ECO:0000313" key="3">
    <source>
        <dbReference type="Proteomes" id="UP001477672"/>
    </source>
</evidence>
<keyword evidence="1" id="KW-1133">Transmembrane helix</keyword>